<dbReference type="EMBL" id="CP031263">
    <property type="protein sequence ID" value="AXH90845.1"/>
    <property type="molecule type" value="Genomic_DNA"/>
</dbReference>
<keyword evidence="2" id="KW-0812">Transmembrane</keyword>
<evidence type="ECO:0000313" key="4">
    <source>
        <dbReference type="EMBL" id="KAB1108121.1"/>
    </source>
</evidence>
<dbReference type="AlphaFoldDB" id="A0A1C6T1P8"/>
<evidence type="ECO:0000256" key="1">
    <source>
        <dbReference type="SAM" id="MobiDB-lite"/>
    </source>
</evidence>
<evidence type="ECO:0000313" key="3">
    <source>
        <dbReference type="EMBL" id="AXH90845.1"/>
    </source>
</evidence>
<evidence type="ECO:0000256" key="2">
    <source>
        <dbReference type="SAM" id="Phobius"/>
    </source>
</evidence>
<keyword evidence="2" id="KW-1133">Transmembrane helix</keyword>
<feature type="compositionally biased region" description="Pro residues" evidence="1">
    <location>
        <begin position="23"/>
        <end position="37"/>
    </location>
</feature>
<sequence>MHPHDPYYQDPYQPDPYQQQAHYPPPQYPPQAFVQPPPAQENGRWAIVLWVAVPALLVILCCAGCVLSGFAGGFVEGFNEGYSSS</sequence>
<gene>
    <name evidence="3" type="ORF">DVH21_13405</name>
    <name evidence="4" type="ORF">F6X54_23730</name>
</gene>
<accession>A0A1C6T1P8</accession>
<dbReference type="Proteomes" id="UP000253958">
    <property type="component" value="Chromosome"/>
</dbReference>
<keyword evidence="2" id="KW-0472">Membrane</keyword>
<protein>
    <submittedName>
        <fullName evidence="3">Uncharacterized protein</fullName>
    </submittedName>
</protein>
<dbReference type="EMBL" id="WAAR01000127">
    <property type="protein sequence ID" value="KAB1108121.1"/>
    <property type="molecule type" value="Genomic_DNA"/>
</dbReference>
<dbReference type="Proteomes" id="UP000471364">
    <property type="component" value="Unassembled WGS sequence"/>
</dbReference>
<name>A0A1C6T1P8_9ACTN</name>
<feature type="compositionally biased region" description="Low complexity" evidence="1">
    <location>
        <begin position="8"/>
        <end position="22"/>
    </location>
</feature>
<dbReference type="RefSeq" id="WP_013284294.1">
    <property type="nucleotide sequence ID" value="NZ_CBDRIO010000006.1"/>
</dbReference>
<reference evidence="3 5" key="1">
    <citation type="submission" date="2018-07" db="EMBL/GenBank/DDBJ databases">
        <authorList>
            <person name="Ye Y."/>
        </authorList>
    </citation>
    <scope>NUCLEOTIDE SEQUENCE [LARGE SCALE GENOMIC DNA]</scope>
    <source>
        <strain evidence="3">110B</strain>
        <strain evidence="5">H14(2018)</strain>
    </source>
</reference>
<organism evidence="3 5">
    <name type="scientific">Micromonospora aurantiaca</name>
    <name type="common">nom. illeg.</name>
    <dbReference type="NCBI Taxonomy" id="47850"/>
    <lineage>
        <taxon>Bacteria</taxon>
        <taxon>Bacillati</taxon>
        <taxon>Actinomycetota</taxon>
        <taxon>Actinomycetes</taxon>
        <taxon>Micromonosporales</taxon>
        <taxon>Micromonosporaceae</taxon>
        <taxon>Micromonospora</taxon>
    </lineage>
</organism>
<keyword evidence="6" id="KW-1185">Reference proteome</keyword>
<evidence type="ECO:0000313" key="5">
    <source>
        <dbReference type="Proteomes" id="UP000253958"/>
    </source>
</evidence>
<reference evidence="4 6" key="3">
    <citation type="submission" date="2019-09" db="EMBL/GenBank/DDBJ databases">
        <title>High taxonomic diversity of Micromonospora strains isolated from Medicago sativa nodules in different geographical locations.</title>
        <authorList>
            <person name="Martinez-Hidalgo P."/>
            <person name="Flores-Felix J.D."/>
            <person name="Velazquez E."/>
            <person name="Brau L."/>
            <person name="Trujillo M.E."/>
            <person name="Martinez-Molina E."/>
        </authorList>
    </citation>
    <scope>NUCLEOTIDE SEQUENCE [LARGE SCALE GENOMIC DNA]</scope>
    <source>
        <strain evidence="4 6">ALFB5</strain>
    </source>
</reference>
<evidence type="ECO:0000313" key="6">
    <source>
        <dbReference type="Proteomes" id="UP000471364"/>
    </source>
</evidence>
<feature type="region of interest" description="Disordered" evidence="1">
    <location>
        <begin position="1"/>
        <end position="37"/>
    </location>
</feature>
<reference evidence="3 5" key="2">
    <citation type="submission" date="2018-08" db="EMBL/GenBank/DDBJ databases">
        <title>Streptomyces kandeliansis sp. nov., an endophytic bacterium isolated from mangrove plant.</title>
        <authorList>
            <person name="Wang R."/>
        </authorList>
    </citation>
    <scope>NUCLEOTIDE SEQUENCE [LARGE SCALE GENOMIC DNA]</scope>
    <source>
        <strain evidence="3">110B</strain>
        <strain evidence="5">H14(2018)</strain>
    </source>
</reference>
<proteinExistence type="predicted"/>
<feature type="transmembrane region" description="Helical" evidence="2">
    <location>
        <begin position="47"/>
        <end position="75"/>
    </location>
</feature>